<keyword evidence="5" id="KW-0046">Antibiotic resistance</keyword>
<feature type="transmembrane region" description="Helical" evidence="6">
    <location>
        <begin position="47"/>
        <end position="66"/>
    </location>
</feature>
<evidence type="ECO:0000256" key="4">
    <source>
        <dbReference type="ARBA" id="ARBA00023136"/>
    </source>
</evidence>
<dbReference type="PRINTS" id="PR00164">
    <property type="entry name" value="ABC2TRNSPORT"/>
</dbReference>
<evidence type="ECO:0000256" key="3">
    <source>
        <dbReference type="ARBA" id="ARBA00022989"/>
    </source>
</evidence>
<evidence type="ECO:0000256" key="6">
    <source>
        <dbReference type="RuleBase" id="RU361157"/>
    </source>
</evidence>
<organism evidence="9 10">
    <name type="scientific">Ornithinimicrobium pratense</name>
    <dbReference type="NCBI Taxonomy" id="2593973"/>
    <lineage>
        <taxon>Bacteria</taxon>
        <taxon>Bacillati</taxon>
        <taxon>Actinomycetota</taxon>
        <taxon>Actinomycetes</taxon>
        <taxon>Micrococcales</taxon>
        <taxon>Ornithinimicrobiaceae</taxon>
        <taxon>Ornithinimicrobium</taxon>
    </lineage>
</organism>
<dbReference type="KEGG" id="serw:FY030_12665"/>
<gene>
    <name evidence="9" type="ORF">FY030_12665</name>
</gene>
<dbReference type="InterPro" id="IPR047817">
    <property type="entry name" value="ABC2_TM_bact-type"/>
</dbReference>
<dbReference type="RefSeq" id="WP_158061814.1">
    <property type="nucleotide sequence ID" value="NZ_CP044427.1"/>
</dbReference>
<keyword evidence="6" id="KW-0813">Transport</keyword>
<keyword evidence="6" id="KW-1003">Cell membrane</keyword>
<dbReference type="EMBL" id="CP044427">
    <property type="protein sequence ID" value="QFG69440.1"/>
    <property type="molecule type" value="Genomic_DNA"/>
</dbReference>
<proteinExistence type="inferred from homology"/>
<dbReference type="InterPro" id="IPR051784">
    <property type="entry name" value="Nod_factor_ABC_transporter"/>
</dbReference>
<sequence>MTTARVLSADATTTHQPTPQTSGRAGTMSLLASEIVWSTKIFLRNPIGVLFALVLPMFFLVLFNVLTDRGELYDGLPFVQWNLAGITVFVVASSCFINLAIATVFSREAGTLRRMRSTPLPPGVYVLSRVLTNSLVALFSTLLMVFVAWAVFGLQLKPLPAIAGLLALLVGVLAYSALGMAVANIVPTQETSIPIVMFLSFPLLFAAGVFFPLEGAPQALITAMDLMPVRPFGMALQQALDPATSGLAIAWQELGVLAAWGLLGTFLASRFFRWEPRGSG</sequence>
<evidence type="ECO:0000256" key="7">
    <source>
        <dbReference type="SAM" id="MobiDB-lite"/>
    </source>
</evidence>
<feature type="transmembrane region" description="Helical" evidence="6">
    <location>
        <begin position="126"/>
        <end position="152"/>
    </location>
</feature>
<protein>
    <recommendedName>
        <fullName evidence="6">Transport permease protein</fullName>
    </recommendedName>
</protein>
<keyword evidence="2 6" id="KW-0812">Transmembrane</keyword>
<dbReference type="InterPro" id="IPR000412">
    <property type="entry name" value="ABC_2_transport"/>
</dbReference>
<dbReference type="Pfam" id="PF12698">
    <property type="entry name" value="ABC2_membrane_3"/>
    <property type="match status" value="1"/>
</dbReference>
<feature type="transmembrane region" description="Helical" evidence="6">
    <location>
        <begin position="195"/>
        <end position="213"/>
    </location>
</feature>
<keyword evidence="4 6" id="KW-0472">Membrane</keyword>
<dbReference type="GO" id="GO:0140359">
    <property type="term" value="F:ABC-type transporter activity"/>
    <property type="evidence" value="ECO:0007669"/>
    <property type="project" value="InterPro"/>
</dbReference>
<dbReference type="PANTHER" id="PTHR43229:SF3">
    <property type="entry name" value="ABC-TYPE MULTIDRUG TRANSPORT SYSTEM, PERMEASE COMPONENT"/>
    <property type="match status" value="1"/>
</dbReference>
<evidence type="ECO:0000313" key="10">
    <source>
        <dbReference type="Proteomes" id="UP000326546"/>
    </source>
</evidence>
<dbReference type="Proteomes" id="UP000326546">
    <property type="component" value="Chromosome"/>
</dbReference>
<dbReference type="OrthoDB" id="9786643at2"/>
<comment type="subcellular location">
    <subcellularLocation>
        <location evidence="6">Cell membrane</location>
        <topology evidence="6">Multi-pass membrane protein</topology>
    </subcellularLocation>
    <subcellularLocation>
        <location evidence="1">Membrane</location>
        <topology evidence="1">Multi-pass membrane protein</topology>
    </subcellularLocation>
</comment>
<keyword evidence="10" id="KW-1185">Reference proteome</keyword>
<name>A0A5J6V614_9MICO</name>
<feature type="transmembrane region" description="Helical" evidence="6">
    <location>
        <begin position="78"/>
        <end position="105"/>
    </location>
</feature>
<evidence type="ECO:0000256" key="5">
    <source>
        <dbReference type="ARBA" id="ARBA00023251"/>
    </source>
</evidence>
<dbReference type="GO" id="GO:0043190">
    <property type="term" value="C:ATP-binding cassette (ABC) transporter complex"/>
    <property type="evidence" value="ECO:0007669"/>
    <property type="project" value="InterPro"/>
</dbReference>
<feature type="transmembrane region" description="Helical" evidence="6">
    <location>
        <begin position="158"/>
        <end position="183"/>
    </location>
</feature>
<feature type="domain" description="ABC transmembrane type-2" evidence="8">
    <location>
        <begin position="47"/>
        <end position="275"/>
    </location>
</feature>
<dbReference type="AlphaFoldDB" id="A0A5J6V614"/>
<dbReference type="GO" id="GO:0046677">
    <property type="term" value="P:response to antibiotic"/>
    <property type="evidence" value="ECO:0007669"/>
    <property type="project" value="UniProtKB-KW"/>
</dbReference>
<keyword evidence="3 6" id="KW-1133">Transmembrane helix</keyword>
<feature type="region of interest" description="Disordered" evidence="7">
    <location>
        <begin position="1"/>
        <end position="25"/>
    </location>
</feature>
<evidence type="ECO:0000313" key="9">
    <source>
        <dbReference type="EMBL" id="QFG69440.1"/>
    </source>
</evidence>
<evidence type="ECO:0000259" key="8">
    <source>
        <dbReference type="PROSITE" id="PS51012"/>
    </source>
</evidence>
<comment type="similarity">
    <text evidence="6">Belongs to the ABC-2 integral membrane protein family.</text>
</comment>
<dbReference type="PIRSF" id="PIRSF006648">
    <property type="entry name" value="DrrB"/>
    <property type="match status" value="1"/>
</dbReference>
<dbReference type="InterPro" id="IPR013525">
    <property type="entry name" value="ABC2_TM"/>
</dbReference>
<accession>A0A5J6V614</accession>
<feature type="transmembrane region" description="Helical" evidence="6">
    <location>
        <begin position="254"/>
        <end position="272"/>
    </location>
</feature>
<reference evidence="9 10" key="1">
    <citation type="submission" date="2019-09" db="EMBL/GenBank/DDBJ databases">
        <title>Serinicoccus pratensis sp. nov., isolated from meadow soil.</title>
        <authorList>
            <person name="Zhang W."/>
        </authorList>
    </citation>
    <scope>NUCLEOTIDE SEQUENCE [LARGE SCALE GENOMIC DNA]</scope>
    <source>
        <strain evidence="9 10">W204</strain>
    </source>
</reference>
<evidence type="ECO:0000256" key="1">
    <source>
        <dbReference type="ARBA" id="ARBA00004141"/>
    </source>
</evidence>
<feature type="compositionally biased region" description="Polar residues" evidence="7">
    <location>
        <begin position="1"/>
        <end position="24"/>
    </location>
</feature>
<dbReference type="PANTHER" id="PTHR43229">
    <property type="entry name" value="NODULATION PROTEIN J"/>
    <property type="match status" value="1"/>
</dbReference>
<dbReference type="PROSITE" id="PS51012">
    <property type="entry name" value="ABC_TM2"/>
    <property type="match status" value="1"/>
</dbReference>
<evidence type="ECO:0000256" key="2">
    <source>
        <dbReference type="ARBA" id="ARBA00022692"/>
    </source>
</evidence>